<evidence type="ECO:0000259" key="2">
    <source>
        <dbReference type="PROSITE" id="PS50164"/>
    </source>
</evidence>
<evidence type="ECO:0000313" key="3">
    <source>
        <dbReference type="EMBL" id="OGK23534.1"/>
    </source>
</evidence>
<sequence>MYFTYVLRSRIDNNLYVGWTDDLRKRFEDHNKGNVLSTKSRKPFELEYYEACRNKMRAIKREKYFKTGFGRRFLKNRI</sequence>
<proteinExistence type="inferred from homology"/>
<evidence type="ECO:0000313" key="4">
    <source>
        <dbReference type="Proteomes" id="UP000177913"/>
    </source>
</evidence>
<feature type="domain" description="GIY-YIG" evidence="2">
    <location>
        <begin position="1"/>
        <end position="77"/>
    </location>
</feature>
<dbReference type="Proteomes" id="UP000177913">
    <property type="component" value="Unassembled WGS sequence"/>
</dbReference>
<dbReference type="Pfam" id="PF01541">
    <property type="entry name" value="GIY-YIG"/>
    <property type="match status" value="1"/>
</dbReference>
<gene>
    <name evidence="3" type="ORF">A3C25_05590</name>
</gene>
<evidence type="ECO:0000256" key="1">
    <source>
        <dbReference type="ARBA" id="ARBA00007435"/>
    </source>
</evidence>
<name>A0A1F7GXK5_9BACT</name>
<comment type="caution">
    <text evidence="3">The sequence shown here is derived from an EMBL/GenBank/DDBJ whole genome shotgun (WGS) entry which is preliminary data.</text>
</comment>
<dbReference type="InterPro" id="IPR000305">
    <property type="entry name" value="GIY-YIG_endonuc"/>
</dbReference>
<accession>A0A1F7GXK5</accession>
<dbReference type="CDD" id="cd10449">
    <property type="entry name" value="GIY-YIG_SLX1_like"/>
    <property type="match status" value="1"/>
</dbReference>
<dbReference type="AlphaFoldDB" id="A0A1F7GXK5"/>
<organism evidence="3 4">
    <name type="scientific">Candidatus Roizmanbacteria bacterium RIFCSPHIGHO2_02_FULL_38_11</name>
    <dbReference type="NCBI Taxonomy" id="1802039"/>
    <lineage>
        <taxon>Bacteria</taxon>
        <taxon>Candidatus Roizmaniibacteriota</taxon>
    </lineage>
</organism>
<dbReference type="EMBL" id="MFZO01000046">
    <property type="protein sequence ID" value="OGK23534.1"/>
    <property type="molecule type" value="Genomic_DNA"/>
</dbReference>
<protein>
    <submittedName>
        <fullName evidence="3">Excinuclease ABC subunit C</fullName>
    </submittedName>
</protein>
<dbReference type="InterPro" id="IPR035901">
    <property type="entry name" value="GIY-YIG_endonuc_sf"/>
</dbReference>
<dbReference type="InterPro" id="IPR050190">
    <property type="entry name" value="UPF0213_domain"/>
</dbReference>
<dbReference type="PROSITE" id="PS50164">
    <property type="entry name" value="GIY_YIG"/>
    <property type="match status" value="1"/>
</dbReference>
<dbReference type="SUPFAM" id="SSF82771">
    <property type="entry name" value="GIY-YIG endonuclease"/>
    <property type="match status" value="1"/>
</dbReference>
<dbReference type="PANTHER" id="PTHR34477">
    <property type="entry name" value="UPF0213 PROTEIN YHBQ"/>
    <property type="match status" value="1"/>
</dbReference>
<dbReference type="PANTHER" id="PTHR34477:SF5">
    <property type="entry name" value="BSL5627 PROTEIN"/>
    <property type="match status" value="1"/>
</dbReference>
<reference evidence="3 4" key="1">
    <citation type="journal article" date="2016" name="Nat. Commun.">
        <title>Thousands of microbial genomes shed light on interconnected biogeochemical processes in an aquifer system.</title>
        <authorList>
            <person name="Anantharaman K."/>
            <person name="Brown C.T."/>
            <person name="Hug L.A."/>
            <person name="Sharon I."/>
            <person name="Castelle C.J."/>
            <person name="Probst A.J."/>
            <person name="Thomas B.C."/>
            <person name="Singh A."/>
            <person name="Wilkins M.J."/>
            <person name="Karaoz U."/>
            <person name="Brodie E.L."/>
            <person name="Williams K.H."/>
            <person name="Hubbard S.S."/>
            <person name="Banfield J.F."/>
        </authorList>
    </citation>
    <scope>NUCLEOTIDE SEQUENCE [LARGE SCALE GENOMIC DNA]</scope>
</reference>
<dbReference type="Gene3D" id="3.40.1440.10">
    <property type="entry name" value="GIY-YIG endonuclease"/>
    <property type="match status" value="1"/>
</dbReference>
<comment type="similarity">
    <text evidence="1">Belongs to the UPF0213 family.</text>
</comment>